<dbReference type="Proteomes" id="UP000219612">
    <property type="component" value="Unassembled WGS sequence"/>
</dbReference>
<protein>
    <submittedName>
        <fullName evidence="3">3-oxoadipate enol-lactonase</fullName>
    </submittedName>
</protein>
<dbReference type="PANTHER" id="PTHR43433:SF5">
    <property type="entry name" value="AB HYDROLASE-1 DOMAIN-CONTAINING PROTEIN"/>
    <property type="match status" value="1"/>
</dbReference>
<dbReference type="InterPro" id="IPR029058">
    <property type="entry name" value="AB_hydrolase_fold"/>
</dbReference>
<proteinExistence type="predicted"/>
<name>A0A285KKE7_9ACTN</name>
<organism evidence="3 4">
    <name type="scientific">Paractinoplanes atraurantiacus</name>
    <dbReference type="NCBI Taxonomy" id="1036182"/>
    <lineage>
        <taxon>Bacteria</taxon>
        <taxon>Bacillati</taxon>
        <taxon>Actinomycetota</taxon>
        <taxon>Actinomycetes</taxon>
        <taxon>Micromonosporales</taxon>
        <taxon>Micromonosporaceae</taxon>
        <taxon>Paractinoplanes</taxon>
    </lineage>
</organism>
<evidence type="ECO:0000313" key="4">
    <source>
        <dbReference type="Proteomes" id="UP000219612"/>
    </source>
</evidence>
<dbReference type="InterPro" id="IPR000073">
    <property type="entry name" value="AB_hydrolase_1"/>
</dbReference>
<dbReference type="RefSeq" id="WP_097328915.1">
    <property type="nucleotide sequence ID" value="NZ_OBDY01000045.1"/>
</dbReference>
<dbReference type="Gene3D" id="3.40.50.1820">
    <property type="entry name" value="alpha/beta hydrolase"/>
    <property type="match status" value="1"/>
</dbReference>
<evidence type="ECO:0000259" key="2">
    <source>
        <dbReference type="Pfam" id="PF00561"/>
    </source>
</evidence>
<dbReference type="OrthoDB" id="3294840at2"/>
<accession>A0A285KKE7</accession>
<reference evidence="3 4" key="1">
    <citation type="submission" date="2017-09" db="EMBL/GenBank/DDBJ databases">
        <authorList>
            <person name="Ehlers B."/>
            <person name="Leendertz F.H."/>
        </authorList>
    </citation>
    <scope>NUCLEOTIDE SEQUENCE [LARGE SCALE GENOMIC DNA]</scope>
    <source>
        <strain evidence="3 4">CGMCC 4.6857</strain>
    </source>
</reference>
<dbReference type="EMBL" id="OBDY01000045">
    <property type="protein sequence ID" value="SNY73090.1"/>
    <property type="molecule type" value="Genomic_DNA"/>
</dbReference>
<dbReference type="Pfam" id="PF00561">
    <property type="entry name" value="Abhydrolase_1"/>
    <property type="match status" value="1"/>
</dbReference>
<dbReference type="AlphaFoldDB" id="A0A285KKE7"/>
<dbReference type="InterPro" id="IPR050471">
    <property type="entry name" value="AB_hydrolase"/>
</dbReference>
<dbReference type="PANTHER" id="PTHR43433">
    <property type="entry name" value="HYDROLASE, ALPHA/BETA FOLD FAMILY PROTEIN"/>
    <property type="match status" value="1"/>
</dbReference>
<feature type="domain" description="AB hydrolase-1" evidence="2">
    <location>
        <begin position="34"/>
        <end position="268"/>
    </location>
</feature>
<keyword evidence="4" id="KW-1185">Reference proteome</keyword>
<dbReference type="PRINTS" id="PR00111">
    <property type="entry name" value="ABHYDROLASE"/>
</dbReference>
<dbReference type="InterPro" id="IPR000639">
    <property type="entry name" value="Epox_hydrolase-like"/>
</dbReference>
<sequence length="285" mass="30214">MHALSSRGLKIEYEVTGAPAPAIALLPAWMVTDRRMWRGQVAALGDRFRVVSYDGRGSGGSGRPLDPGAYEPSELVADLLAVLDDARVDRAVLVGNSLGGLVAFLAAALHPDRVAGLVLIGATVDLRGGAPSPLHQAMATFEEPDPAWSAESGWRHYNRHAWQRDYPGFVDWFVATALGAEATPEALALGRSAGLDNTPEVLAATVARRQSDSERLRGLATRVTAPTLVIHGDRDEICPPAWGRELASQVRGARLVELAGAGHCPHVTRSETVAGLIGAFAEVAR</sequence>
<dbReference type="GO" id="GO:0004601">
    <property type="term" value="F:peroxidase activity"/>
    <property type="evidence" value="ECO:0007669"/>
    <property type="project" value="UniProtKB-KW"/>
</dbReference>
<evidence type="ECO:0000313" key="3">
    <source>
        <dbReference type="EMBL" id="SNY73090.1"/>
    </source>
</evidence>
<dbReference type="SUPFAM" id="SSF53474">
    <property type="entry name" value="alpha/beta-Hydrolases"/>
    <property type="match status" value="1"/>
</dbReference>
<gene>
    <name evidence="3" type="ORF">SAMN05421748_14524</name>
</gene>
<dbReference type="PRINTS" id="PR00412">
    <property type="entry name" value="EPOXHYDRLASE"/>
</dbReference>
<keyword evidence="1" id="KW-0575">Peroxidase</keyword>
<keyword evidence="1" id="KW-0560">Oxidoreductase</keyword>
<evidence type="ECO:0000256" key="1">
    <source>
        <dbReference type="ARBA" id="ARBA00022559"/>
    </source>
</evidence>